<dbReference type="SMART" id="SM00181">
    <property type="entry name" value="EGF"/>
    <property type="match status" value="2"/>
</dbReference>
<dbReference type="SUPFAM" id="SSF48452">
    <property type="entry name" value="TPR-like"/>
    <property type="match status" value="1"/>
</dbReference>
<dbReference type="PROSITE" id="PS50005">
    <property type="entry name" value="TPR"/>
    <property type="match status" value="1"/>
</dbReference>
<reference evidence="13" key="1">
    <citation type="submission" date="2023-08" db="EMBL/GenBank/DDBJ databases">
        <title>Chromosome-level Genome Assembly of mud carp (Cirrhinus molitorella).</title>
        <authorList>
            <person name="Liu H."/>
        </authorList>
    </citation>
    <scope>NUCLEOTIDE SEQUENCE</scope>
    <source>
        <strain evidence="13">Prfri</strain>
        <tissue evidence="13">Muscle</tissue>
    </source>
</reference>
<dbReference type="EMBL" id="JAUYZG010000017">
    <property type="protein sequence ID" value="KAK2883914.1"/>
    <property type="molecule type" value="Genomic_DNA"/>
</dbReference>
<dbReference type="SMART" id="SM00179">
    <property type="entry name" value="EGF_CA"/>
    <property type="match status" value="2"/>
</dbReference>
<dbReference type="InterPro" id="IPR019734">
    <property type="entry name" value="TPR_rpt"/>
</dbReference>
<gene>
    <name evidence="13" type="ORF">Q8A67_017551</name>
</gene>
<protein>
    <recommendedName>
        <fullName evidence="15">Matrilin-3</fullName>
    </recommendedName>
</protein>
<dbReference type="PROSITE" id="PS50026">
    <property type="entry name" value="EGF_3"/>
    <property type="match status" value="1"/>
</dbReference>
<dbReference type="PRINTS" id="PR00453">
    <property type="entry name" value="VWFADOMAIN"/>
</dbReference>
<dbReference type="Gene3D" id="3.40.50.410">
    <property type="entry name" value="von Willebrand factor, type A domain"/>
    <property type="match status" value="1"/>
</dbReference>
<feature type="domain" description="VWFA" evidence="12">
    <location>
        <begin position="64"/>
        <end position="239"/>
    </location>
</feature>
<sequence>MKSFIGSLVYCLSLLLVDLCESYDLNNPSHILAQSYAQRRNQALPHRTLSPAATDSQCRSRPLDLVFIIDSSRSVRPGEFEKVKIFLADMVDTLDVGPDATRVAVVNYASTVKIEFLLKNHLSKDSIKQAINRIEPLAAGTMTGMAIKKAMDEAFTEKSGARPKSKNISKVAIIVTDGRPQDQVEDVSAAARASGIEIYAVGVDRADMRSLKLMASNPLEDHVFYVETYGVIEKLTSKFRETLCDIDACDMGHSCQHICVSSGNSYHCKCHSGFVLNDDLRTCSIRGAGAYGHGDSVHKGDRKKKNDANQNGEASASMDACALGHDCQHTCVSSGSSYYCTCPLGFVLVQDKKSCFKASDADGDGSAIARLILMEDSELMILQKAHDEFNSKNYKPAEELYTQFIESCSKSRDCNAHDLAIAYNNRGQVKYLRVDFYEAMDDYTCAIQINSQFEVPLYNRGLIRYRLGFFKEAENDFRRALELNPDFKDATESLKQTLLDSEEKLKRGY</sequence>
<comment type="caution">
    <text evidence="13">The sequence shown here is derived from an EMBL/GenBank/DDBJ whole genome shotgun (WGS) entry which is preliminary data.</text>
</comment>
<dbReference type="InterPro" id="IPR036465">
    <property type="entry name" value="vWFA_dom_sf"/>
</dbReference>
<proteinExistence type="predicted"/>
<dbReference type="InterPro" id="IPR013105">
    <property type="entry name" value="TPR_2"/>
</dbReference>
<evidence type="ECO:0000256" key="5">
    <source>
        <dbReference type="ARBA" id="ARBA00022737"/>
    </source>
</evidence>
<keyword evidence="7 8" id="KW-1015">Disulfide bond</keyword>
<feature type="repeat" description="TPR" evidence="9">
    <location>
        <begin position="454"/>
        <end position="487"/>
    </location>
</feature>
<evidence type="ECO:0000256" key="1">
    <source>
        <dbReference type="ARBA" id="ARBA00004613"/>
    </source>
</evidence>
<dbReference type="Gene3D" id="2.10.25.10">
    <property type="entry name" value="Laminin"/>
    <property type="match status" value="2"/>
</dbReference>
<dbReference type="InterPro" id="IPR001881">
    <property type="entry name" value="EGF-like_Ca-bd_dom"/>
</dbReference>
<dbReference type="InterPro" id="IPR009030">
    <property type="entry name" value="Growth_fac_rcpt_cys_sf"/>
</dbReference>
<evidence type="ECO:0000256" key="10">
    <source>
        <dbReference type="SAM" id="SignalP"/>
    </source>
</evidence>
<evidence type="ECO:0000256" key="7">
    <source>
        <dbReference type="ARBA" id="ARBA00023157"/>
    </source>
</evidence>
<dbReference type="PANTHER" id="PTHR24020">
    <property type="entry name" value="COLLAGEN ALPHA"/>
    <property type="match status" value="1"/>
</dbReference>
<dbReference type="AlphaFoldDB" id="A0AA88TIG1"/>
<name>A0AA88TIG1_9TELE</name>
<dbReference type="SUPFAM" id="SSF57184">
    <property type="entry name" value="Growth factor receptor domain"/>
    <property type="match status" value="1"/>
</dbReference>
<dbReference type="Proteomes" id="UP001187343">
    <property type="component" value="Unassembled WGS sequence"/>
</dbReference>
<evidence type="ECO:0000256" key="9">
    <source>
        <dbReference type="PROSITE-ProRule" id="PRU00339"/>
    </source>
</evidence>
<dbReference type="CDD" id="cd00053">
    <property type="entry name" value="EGF"/>
    <property type="match status" value="1"/>
</dbReference>
<keyword evidence="4 10" id="KW-0732">Signal</keyword>
<evidence type="ECO:0008006" key="15">
    <source>
        <dbReference type="Google" id="ProtNLM"/>
    </source>
</evidence>
<comment type="caution">
    <text evidence="8">Lacks conserved residue(s) required for the propagation of feature annotation.</text>
</comment>
<dbReference type="Pfam" id="PF00092">
    <property type="entry name" value="VWA"/>
    <property type="match status" value="1"/>
</dbReference>
<keyword evidence="2" id="KW-0964">Secreted</keyword>
<accession>A0AA88TIG1</accession>
<feature type="disulfide bond" evidence="8">
    <location>
        <begin position="249"/>
        <end position="259"/>
    </location>
</feature>
<keyword evidence="14" id="KW-1185">Reference proteome</keyword>
<evidence type="ECO:0000259" key="11">
    <source>
        <dbReference type="PROSITE" id="PS50026"/>
    </source>
</evidence>
<dbReference type="InterPro" id="IPR000742">
    <property type="entry name" value="EGF"/>
</dbReference>
<keyword evidence="5" id="KW-0677">Repeat</keyword>
<keyword evidence="6 9" id="KW-0802">TPR repeat</keyword>
<evidence type="ECO:0000256" key="8">
    <source>
        <dbReference type="PROSITE-ProRule" id="PRU00076"/>
    </source>
</evidence>
<feature type="chain" id="PRO_5041744853" description="Matrilin-3" evidence="10">
    <location>
        <begin position="23"/>
        <end position="509"/>
    </location>
</feature>
<dbReference type="Gene3D" id="1.25.40.10">
    <property type="entry name" value="Tetratricopeptide repeat domain"/>
    <property type="match status" value="1"/>
</dbReference>
<dbReference type="InterPro" id="IPR011990">
    <property type="entry name" value="TPR-like_helical_dom_sf"/>
</dbReference>
<comment type="subcellular location">
    <subcellularLocation>
        <location evidence="1">Secreted</location>
    </subcellularLocation>
</comment>
<feature type="signal peptide" evidence="10">
    <location>
        <begin position="1"/>
        <end position="22"/>
    </location>
</feature>
<evidence type="ECO:0000256" key="6">
    <source>
        <dbReference type="ARBA" id="ARBA00022803"/>
    </source>
</evidence>
<evidence type="ECO:0000259" key="12">
    <source>
        <dbReference type="PROSITE" id="PS50234"/>
    </source>
</evidence>
<dbReference type="Pfam" id="PF07719">
    <property type="entry name" value="TPR_2"/>
    <property type="match status" value="1"/>
</dbReference>
<keyword evidence="3 8" id="KW-0245">EGF-like domain</keyword>
<dbReference type="InterPro" id="IPR050525">
    <property type="entry name" value="ECM_Assembly_Org"/>
</dbReference>
<dbReference type="SMART" id="SM00028">
    <property type="entry name" value="TPR"/>
    <property type="match status" value="2"/>
</dbReference>
<dbReference type="GO" id="GO:0005509">
    <property type="term" value="F:calcium ion binding"/>
    <property type="evidence" value="ECO:0007669"/>
    <property type="project" value="InterPro"/>
</dbReference>
<dbReference type="InterPro" id="IPR002035">
    <property type="entry name" value="VWF_A"/>
</dbReference>
<dbReference type="FunFam" id="3.40.50.410:FF:000018">
    <property type="entry name" value="Matrilin 1"/>
    <property type="match status" value="1"/>
</dbReference>
<evidence type="ECO:0000313" key="13">
    <source>
        <dbReference type="EMBL" id="KAK2883914.1"/>
    </source>
</evidence>
<dbReference type="GO" id="GO:0005576">
    <property type="term" value="C:extracellular region"/>
    <property type="evidence" value="ECO:0007669"/>
    <property type="project" value="UniProtKB-SubCell"/>
</dbReference>
<feature type="domain" description="EGF-like" evidence="11">
    <location>
        <begin position="245"/>
        <end position="284"/>
    </location>
</feature>
<evidence type="ECO:0000256" key="3">
    <source>
        <dbReference type="ARBA" id="ARBA00022536"/>
    </source>
</evidence>
<organism evidence="13 14">
    <name type="scientific">Cirrhinus molitorella</name>
    <name type="common">mud carp</name>
    <dbReference type="NCBI Taxonomy" id="172907"/>
    <lineage>
        <taxon>Eukaryota</taxon>
        <taxon>Metazoa</taxon>
        <taxon>Chordata</taxon>
        <taxon>Craniata</taxon>
        <taxon>Vertebrata</taxon>
        <taxon>Euteleostomi</taxon>
        <taxon>Actinopterygii</taxon>
        <taxon>Neopterygii</taxon>
        <taxon>Teleostei</taxon>
        <taxon>Ostariophysi</taxon>
        <taxon>Cypriniformes</taxon>
        <taxon>Cyprinidae</taxon>
        <taxon>Labeoninae</taxon>
        <taxon>Labeonini</taxon>
        <taxon>Cirrhinus</taxon>
    </lineage>
</organism>
<evidence type="ECO:0000256" key="4">
    <source>
        <dbReference type="ARBA" id="ARBA00022729"/>
    </source>
</evidence>
<dbReference type="PROSITE" id="PS50234">
    <property type="entry name" value="VWFA"/>
    <property type="match status" value="1"/>
</dbReference>
<evidence type="ECO:0000313" key="14">
    <source>
        <dbReference type="Proteomes" id="UP001187343"/>
    </source>
</evidence>
<dbReference type="SUPFAM" id="SSF53300">
    <property type="entry name" value="vWA-like"/>
    <property type="match status" value="1"/>
</dbReference>
<dbReference type="GO" id="GO:0031012">
    <property type="term" value="C:extracellular matrix"/>
    <property type="evidence" value="ECO:0007669"/>
    <property type="project" value="UniProtKB-ARBA"/>
</dbReference>
<dbReference type="PANTHER" id="PTHR24020:SF12">
    <property type="entry name" value="MATRILIN-3"/>
    <property type="match status" value="1"/>
</dbReference>
<dbReference type="PROSITE" id="PS01186">
    <property type="entry name" value="EGF_2"/>
    <property type="match status" value="2"/>
</dbReference>
<evidence type="ECO:0000256" key="2">
    <source>
        <dbReference type="ARBA" id="ARBA00022525"/>
    </source>
</evidence>
<dbReference type="SMART" id="SM00327">
    <property type="entry name" value="VWA"/>
    <property type="match status" value="1"/>
</dbReference>